<dbReference type="PANTHER" id="PTHR12959">
    <property type="entry name" value="GPI TRANSAMIDASE COMPONENT PIG-T-RELATED"/>
    <property type="match status" value="1"/>
</dbReference>
<dbReference type="AlphaFoldDB" id="A0A804NT35"/>
<dbReference type="InterPro" id="IPR036273">
    <property type="entry name" value="CRAL/TRIO_N_dom_sf"/>
</dbReference>
<protein>
    <recommendedName>
        <fullName evidence="3">CRAL/TRIO N-terminal domain-containing protein</fullName>
    </recommendedName>
</protein>
<dbReference type="SMART" id="SM01100">
    <property type="entry name" value="CRAL_TRIO_N"/>
    <property type="match status" value="1"/>
</dbReference>
<keyword evidence="2" id="KW-0472">Membrane</keyword>
<dbReference type="SUPFAM" id="SSF46938">
    <property type="entry name" value="CRAL/TRIO N-terminal domain"/>
    <property type="match status" value="1"/>
</dbReference>
<dbReference type="GO" id="GO:0016255">
    <property type="term" value="P:attachment of GPI anchor to protein"/>
    <property type="evidence" value="ECO:0007669"/>
    <property type="project" value="InterPro"/>
</dbReference>
<evidence type="ECO:0000313" key="5">
    <source>
        <dbReference type="Proteomes" id="UP000007305"/>
    </source>
</evidence>
<reference evidence="4" key="3">
    <citation type="submission" date="2021-05" db="UniProtKB">
        <authorList>
            <consortium name="EnsemblPlants"/>
        </authorList>
    </citation>
    <scope>IDENTIFICATION</scope>
    <source>
        <strain evidence="4">cv. B73</strain>
    </source>
</reference>
<feature type="compositionally biased region" description="Basic and acidic residues" evidence="1">
    <location>
        <begin position="235"/>
        <end position="244"/>
    </location>
</feature>
<feature type="transmembrane region" description="Helical" evidence="2">
    <location>
        <begin position="47"/>
        <end position="67"/>
    </location>
</feature>
<dbReference type="InterPro" id="IPR007245">
    <property type="entry name" value="PIG-T"/>
</dbReference>
<dbReference type="Pfam" id="PF04113">
    <property type="entry name" value="Gpi16"/>
    <property type="match status" value="1"/>
</dbReference>
<dbReference type="PANTHER" id="PTHR12959:SF11">
    <property type="entry name" value="GPI TRANSAMIDASE COMPONENT PIG-T"/>
    <property type="match status" value="1"/>
</dbReference>
<proteinExistence type="predicted"/>
<keyword evidence="5" id="KW-1185">Reference proteome</keyword>
<keyword evidence="2" id="KW-1133">Transmembrane helix</keyword>
<evidence type="ECO:0000256" key="1">
    <source>
        <dbReference type="SAM" id="MobiDB-lite"/>
    </source>
</evidence>
<name>A0A804NT35_MAIZE</name>
<dbReference type="Gene3D" id="3.40.525.10">
    <property type="entry name" value="CRAL-TRIO lipid binding domain"/>
    <property type="match status" value="1"/>
</dbReference>
<organism evidence="4 5">
    <name type="scientific">Zea mays</name>
    <name type="common">Maize</name>
    <dbReference type="NCBI Taxonomy" id="4577"/>
    <lineage>
        <taxon>Eukaryota</taxon>
        <taxon>Viridiplantae</taxon>
        <taxon>Streptophyta</taxon>
        <taxon>Embryophyta</taxon>
        <taxon>Tracheophyta</taxon>
        <taxon>Spermatophyta</taxon>
        <taxon>Magnoliopsida</taxon>
        <taxon>Liliopsida</taxon>
        <taxon>Poales</taxon>
        <taxon>Poaceae</taxon>
        <taxon>PACMAD clade</taxon>
        <taxon>Panicoideae</taxon>
        <taxon>Andropogonodae</taxon>
        <taxon>Andropogoneae</taxon>
        <taxon>Tripsacinae</taxon>
        <taxon>Zea</taxon>
    </lineage>
</organism>
<evidence type="ECO:0000313" key="4">
    <source>
        <dbReference type="EnsemblPlants" id="Zm00001eb184180_P001"/>
    </source>
</evidence>
<accession>A0A804NT35</accession>
<dbReference type="GO" id="GO:0042765">
    <property type="term" value="C:GPI-anchor transamidase complex"/>
    <property type="evidence" value="ECO:0007669"/>
    <property type="project" value="InterPro"/>
</dbReference>
<dbReference type="InterPro" id="IPR036865">
    <property type="entry name" value="CRAL-TRIO_dom_sf"/>
</dbReference>
<reference evidence="5" key="1">
    <citation type="journal article" date="2009" name="Science">
        <title>The B73 maize genome: complexity, diversity, and dynamics.</title>
        <authorList>
            <person name="Schnable P.S."/>
            <person name="Ware D."/>
            <person name="Fulton R.S."/>
            <person name="Stein J.C."/>
            <person name="Wei F."/>
            <person name="Pasternak S."/>
            <person name="Liang C."/>
            <person name="Zhang J."/>
            <person name="Fulton L."/>
            <person name="Graves T.A."/>
            <person name="Minx P."/>
            <person name="Reily A.D."/>
            <person name="Courtney L."/>
            <person name="Kruchowski S.S."/>
            <person name="Tomlinson C."/>
            <person name="Strong C."/>
            <person name="Delehaunty K."/>
            <person name="Fronick C."/>
            <person name="Courtney B."/>
            <person name="Rock S.M."/>
            <person name="Belter E."/>
            <person name="Du F."/>
            <person name="Kim K."/>
            <person name="Abbott R.M."/>
            <person name="Cotton M."/>
            <person name="Levy A."/>
            <person name="Marchetto P."/>
            <person name="Ochoa K."/>
            <person name="Jackson S.M."/>
            <person name="Gillam B."/>
            <person name="Chen W."/>
            <person name="Yan L."/>
            <person name="Higginbotham J."/>
            <person name="Cardenas M."/>
            <person name="Waligorski J."/>
            <person name="Applebaum E."/>
            <person name="Phelps L."/>
            <person name="Falcone J."/>
            <person name="Kanchi K."/>
            <person name="Thane T."/>
            <person name="Scimone A."/>
            <person name="Thane N."/>
            <person name="Henke J."/>
            <person name="Wang T."/>
            <person name="Ruppert J."/>
            <person name="Shah N."/>
            <person name="Rotter K."/>
            <person name="Hodges J."/>
            <person name="Ingenthron E."/>
            <person name="Cordes M."/>
            <person name="Kohlberg S."/>
            <person name="Sgro J."/>
            <person name="Delgado B."/>
            <person name="Mead K."/>
            <person name="Chinwalla A."/>
            <person name="Leonard S."/>
            <person name="Crouse K."/>
            <person name="Collura K."/>
            <person name="Kudrna D."/>
            <person name="Currie J."/>
            <person name="He R."/>
            <person name="Angelova A."/>
            <person name="Rajasekar S."/>
            <person name="Mueller T."/>
            <person name="Lomeli R."/>
            <person name="Scara G."/>
            <person name="Ko A."/>
            <person name="Delaney K."/>
            <person name="Wissotski M."/>
            <person name="Lopez G."/>
            <person name="Campos D."/>
            <person name="Braidotti M."/>
            <person name="Ashley E."/>
            <person name="Golser W."/>
            <person name="Kim H."/>
            <person name="Lee S."/>
            <person name="Lin J."/>
            <person name="Dujmic Z."/>
            <person name="Kim W."/>
            <person name="Talag J."/>
            <person name="Zuccolo A."/>
            <person name="Fan C."/>
            <person name="Sebastian A."/>
            <person name="Kramer M."/>
            <person name="Spiegel L."/>
            <person name="Nascimento L."/>
            <person name="Zutavern T."/>
            <person name="Miller B."/>
            <person name="Ambroise C."/>
            <person name="Muller S."/>
            <person name="Spooner W."/>
            <person name="Narechania A."/>
            <person name="Ren L."/>
            <person name="Wei S."/>
            <person name="Kumari S."/>
            <person name="Faga B."/>
            <person name="Levy M.J."/>
            <person name="McMahan L."/>
            <person name="Van Buren P."/>
            <person name="Vaughn M.W."/>
            <person name="Ying K."/>
            <person name="Yeh C.-T."/>
            <person name="Emrich S.J."/>
            <person name="Jia Y."/>
            <person name="Kalyanaraman A."/>
            <person name="Hsia A.-P."/>
            <person name="Barbazuk W.B."/>
            <person name="Baucom R.S."/>
            <person name="Brutnell T.P."/>
            <person name="Carpita N.C."/>
            <person name="Chaparro C."/>
            <person name="Chia J.-M."/>
            <person name="Deragon J.-M."/>
            <person name="Estill J.C."/>
            <person name="Fu Y."/>
            <person name="Jeddeloh J.A."/>
            <person name="Han Y."/>
            <person name="Lee H."/>
            <person name="Li P."/>
            <person name="Lisch D.R."/>
            <person name="Liu S."/>
            <person name="Liu Z."/>
            <person name="Nagel D.H."/>
            <person name="McCann M.C."/>
            <person name="SanMiguel P."/>
            <person name="Myers A.M."/>
            <person name="Nettleton D."/>
            <person name="Nguyen J."/>
            <person name="Penning B.W."/>
            <person name="Ponnala L."/>
            <person name="Schneider K.L."/>
            <person name="Schwartz D.C."/>
            <person name="Sharma A."/>
            <person name="Soderlund C."/>
            <person name="Springer N.M."/>
            <person name="Sun Q."/>
            <person name="Wang H."/>
            <person name="Waterman M."/>
            <person name="Westerman R."/>
            <person name="Wolfgruber T.K."/>
            <person name="Yang L."/>
            <person name="Yu Y."/>
            <person name="Zhang L."/>
            <person name="Zhou S."/>
            <person name="Zhu Q."/>
            <person name="Bennetzen J.L."/>
            <person name="Dawe R.K."/>
            <person name="Jiang J."/>
            <person name="Jiang N."/>
            <person name="Presting G.G."/>
            <person name="Wessler S.R."/>
            <person name="Aluru S."/>
            <person name="Martienssen R.A."/>
            <person name="Clifton S.W."/>
            <person name="McCombie W.R."/>
            <person name="Wing R.A."/>
            <person name="Wilson R.K."/>
        </authorList>
    </citation>
    <scope>NUCLEOTIDE SEQUENCE [LARGE SCALE GENOMIC DNA]</scope>
    <source>
        <strain evidence="5">cv. B73</strain>
    </source>
</reference>
<reference evidence="4" key="2">
    <citation type="submission" date="2019-07" db="EMBL/GenBank/DDBJ databases">
        <authorList>
            <person name="Seetharam A."/>
            <person name="Woodhouse M."/>
            <person name="Cannon E."/>
        </authorList>
    </citation>
    <scope>NUCLEOTIDE SEQUENCE [LARGE SCALE GENOMIC DNA]</scope>
    <source>
        <strain evidence="4">cv. B73</strain>
    </source>
</reference>
<dbReference type="InterPro" id="IPR011074">
    <property type="entry name" value="CRAL/TRIO_N_dom"/>
</dbReference>
<dbReference type="Gramene" id="Zm00001eb184180_T001">
    <property type="protein sequence ID" value="Zm00001eb184180_P001"/>
    <property type="gene ID" value="Zm00001eb184180"/>
</dbReference>
<keyword evidence="2" id="KW-0812">Transmembrane</keyword>
<feature type="domain" description="CRAL/TRIO N-terminal" evidence="3">
    <location>
        <begin position="179"/>
        <end position="204"/>
    </location>
</feature>
<dbReference type="Proteomes" id="UP000007305">
    <property type="component" value="Chromosome 4"/>
</dbReference>
<feature type="region of interest" description="Disordered" evidence="1">
    <location>
        <begin position="235"/>
        <end position="285"/>
    </location>
</feature>
<evidence type="ECO:0000256" key="2">
    <source>
        <dbReference type="SAM" id="Phobius"/>
    </source>
</evidence>
<dbReference type="EnsemblPlants" id="Zm00001eb184180_T001">
    <property type="protein sequence ID" value="Zm00001eb184180_P001"/>
    <property type="gene ID" value="Zm00001eb184180"/>
</dbReference>
<dbReference type="InParanoid" id="A0A804NT35"/>
<sequence length="360" mass="39988">MRHMRPICQFVRGPSPTTNENPNLQHPGGLLRSLALMAPPRPPTGPILFLPLVFLFLFTTAVASAAAPEDEKFTEELLLRSLPDRKALAHFHFRSSAPPAASVGRHHHLFPKAISQLVKKYHISELELSFTQGRWNYEQWGGFDPMSTNNAKPPGGERTVASFRDRLAAHSLLPDKHGDYHMMLRFLKARKFKADKAMLMWSEMLKWRKEFETDTILEGSLPFLVLPSVNLDRSLHPGRSDRAPPRPRPLPRPSRPCLWQPPRLHPSPCMHRPAHPSAAAPTRSIHIHRQQPAIATTRLCAVSPSTSPPSPMGSFGFDALKETFSVDMSAAGARSLRIPLVAPFTIASSRLAALSNVAVG</sequence>
<evidence type="ECO:0000259" key="3">
    <source>
        <dbReference type="SMART" id="SM01100"/>
    </source>
</evidence>